<comment type="catalytic activity">
    <reaction evidence="1">
        <text>Hydrolysis of terminal non-reducing N-acetyl-D-hexosamine residues in N-acetyl-beta-D-hexosaminides.</text>
        <dbReference type="EC" id="3.2.1.52"/>
    </reaction>
</comment>
<dbReference type="Gene3D" id="3.20.20.80">
    <property type="entry name" value="Glycosidases"/>
    <property type="match status" value="1"/>
</dbReference>
<dbReference type="InterPro" id="IPR029018">
    <property type="entry name" value="Hex-like_dom2"/>
</dbReference>
<dbReference type="Pfam" id="PF00728">
    <property type="entry name" value="Glyco_hydro_20"/>
    <property type="match status" value="1"/>
</dbReference>
<dbReference type="PANTHER" id="PTHR43678">
    <property type="entry name" value="PUTATIVE (AFU_ORTHOLOGUE AFUA_2G00640)-RELATED"/>
    <property type="match status" value="1"/>
</dbReference>
<dbReference type="InterPro" id="IPR025705">
    <property type="entry name" value="Beta_hexosaminidase_sua/sub"/>
</dbReference>
<gene>
    <name evidence="8" type="ORF">SCAR479_11907</name>
</gene>
<evidence type="ECO:0000313" key="9">
    <source>
        <dbReference type="Proteomes" id="UP001465668"/>
    </source>
</evidence>
<reference evidence="8 9" key="1">
    <citation type="submission" date="2024-02" db="EMBL/GenBank/DDBJ databases">
        <title>First draft genome assembly of two strains of Seiridium cardinale.</title>
        <authorList>
            <person name="Emiliani G."/>
            <person name="Scali E."/>
        </authorList>
    </citation>
    <scope>NUCLEOTIDE SEQUENCE [LARGE SCALE GENOMIC DNA]</scope>
    <source>
        <strain evidence="8 9">BM-138-000479</strain>
    </source>
</reference>
<comment type="similarity">
    <text evidence="2">Belongs to the glycosyl hydrolase 20 family.</text>
</comment>
<evidence type="ECO:0000256" key="3">
    <source>
        <dbReference type="ARBA" id="ARBA00012663"/>
    </source>
</evidence>
<feature type="domain" description="Glycoside hydrolase family 20 catalytic" evidence="6">
    <location>
        <begin position="177"/>
        <end position="496"/>
    </location>
</feature>
<proteinExistence type="inferred from homology"/>
<comment type="caution">
    <text evidence="8">The sequence shown here is derived from an EMBL/GenBank/DDBJ whole genome shotgun (WGS) entry which is preliminary data.</text>
</comment>
<dbReference type="EMBL" id="JARVKM010000075">
    <property type="protein sequence ID" value="KAK9771428.1"/>
    <property type="molecule type" value="Genomic_DNA"/>
</dbReference>
<evidence type="ECO:0000259" key="7">
    <source>
        <dbReference type="Pfam" id="PF02838"/>
    </source>
</evidence>
<evidence type="ECO:0000256" key="1">
    <source>
        <dbReference type="ARBA" id="ARBA00001231"/>
    </source>
</evidence>
<accession>A0ABR2XCB2</accession>
<evidence type="ECO:0000259" key="6">
    <source>
        <dbReference type="Pfam" id="PF00728"/>
    </source>
</evidence>
<dbReference type="SUPFAM" id="SSF51445">
    <property type="entry name" value="(Trans)glycosidases"/>
    <property type="match status" value="1"/>
</dbReference>
<dbReference type="PANTHER" id="PTHR43678:SF1">
    <property type="entry name" value="BETA-N-ACETYLHEXOSAMINIDASE"/>
    <property type="match status" value="1"/>
</dbReference>
<dbReference type="CDD" id="cd06564">
    <property type="entry name" value="GH20_DspB_LnbB-like"/>
    <property type="match status" value="1"/>
</dbReference>
<dbReference type="InterPro" id="IPR017853">
    <property type="entry name" value="GH"/>
</dbReference>
<evidence type="ECO:0000256" key="5">
    <source>
        <dbReference type="ARBA" id="ARBA00023295"/>
    </source>
</evidence>
<dbReference type="SUPFAM" id="SSF55545">
    <property type="entry name" value="beta-N-acetylhexosaminidase-like domain"/>
    <property type="match status" value="1"/>
</dbReference>
<organism evidence="8 9">
    <name type="scientific">Seiridium cardinale</name>
    <dbReference type="NCBI Taxonomy" id="138064"/>
    <lineage>
        <taxon>Eukaryota</taxon>
        <taxon>Fungi</taxon>
        <taxon>Dikarya</taxon>
        <taxon>Ascomycota</taxon>
        <taxon>Pezizomycotina</taxon>
        <taxon>Sordariomycetes</taxon>
        <taxon>Xylariomycetidae</taxon>
        <taxon>Amphisphaeriales</taxon>
        <taxon>Sporocadaceae</taxon>
        <taxon>Seiridium</taxon>
    </lineage>
</organism>
<protein>
    <recommendedName>
        <fullName evidence="3">beta-N-acetylhexosaminidase</fullName>
        <ecNumber evidence="3">3.2.1.52</ecNumber>
    </recommendedName>
</protein>
<evidence type="ECO:0000256" key="2">
    <source>
        <dbReference type="ARBA" id="ARBA00006285"/>
    </source>
</evidence>
<dbReference type="Pfam" id="PF02838">
    <property type="entry name" value="Glyco_hydro_20b"/>
    <property type="match status" value="1"/>
</dbReference>
<dbReference type="InterPro" id="IPR052764">
    <property type="entry name" value="GH20_Enzymes"/>
</dbReference>
<sequence>MKGTQAVMGGLVGVAQSSVFLPGIPTVPFQSVTNGTFSLADVKSIIVDSRYVDSVDEDGQTLIPPTLYEFATVFADDLQKVIDVSVDIVNGTNYSNGSIFLTLGEAGSYLDAAGRETSEGYSLEVSQSGVTVTGASPLGVWWGTRTILQQGLLSLGNADTPSLMFGSGLDVPGWSTRGMMLDGGRHYYPADFVVELCSYMSFFKQNILHFHVSDNLYNNANYTYEQSMELYARFRLWSDDPAVAGLNLYANESYDQPTFDSIQSECALRGVTVIPEIEAPGHALVITQWKPELGLEDDVSLLNISHPETIPTMKAIWATFLPWFHSKVVSIGADEYVGPESDYNDFVNAMDSFIGTTSGKSMRIWGTFPPICEFPCLEITHMPHNSTWTNVYPNVSVQHWEYFEDNPYYDYIKNNYSVVNSNDDFYIVNKFAPPGGYLNTINLTKTFHGSPEGGYWRPNIFDQHNATNNPDASDPYALGSIVPLWNDYGANASVYSEAYYAWRDGIPALADKQWGGNVSDAEFPELFSVLQPKVPGQNLERKIPSLTDVILNYTMSGSNYSVSGSIADTSGNSYTAQSDCAFAKNSTGKPALSLSSGCSITTPLDSKGREYTLTLSLQVDSLIDSTNATILTGRDSSLMLTPNITLFAGGNYFRLNETVPQGEWFDLSIIGRGNRTYAALDDGEEMEFLTAMGINGIYHHWAEIAIEAPLKTIGGPSSGWSGLFGGLVLTSVA</sequence>
<dbReference type="PRINTS" id="PR00738">
    <property type="entry name" value="GLHYDRLASE20"/>
</dbReference>
<feature type="domain" description="Beta-hexosaminidase bacterial type N-terminal" evidence="7">
    <location>
        <begin position="72"/>
        <end position="149"/>
    </location>
</feature>
<dbReference type="InterPro" id="IPR015882">
    <property type="entry name" value="HEX_bac_N"/>
</dbReference>
<name>A0ABR2XCB2_9PEZI</name>
<evidence type="ECO:0000313" key="8">
    <source>
        <dbReference type="EMBL" id="KAK9771428.1"/>
    </source>
</evidence>
<keyword evidence="5" id="KW-0326">Glycosidase</keyword>
<dbReference type="EC" id="3.2.1.52" evidence="3"/>
<dbReference type="Gene3D" id="3.30.379.10">
    <property type="entry name" value="Chitobiase/beta-hexosaminidase domain 2-like"/>
    <property type="match status" value="1"/>
</dbReference>
<dbReference type="InterPro" id="IPR015883">
    <property type="entry name" value="Glyco_hydro_20_cat"/>
</dbReference>
<dbReference type="Proteomes" id="UP001465668">
    <property type="component" value="Unassembled WGS sequence"/>
</dbReference>
<evidence type="ECO:0000256" key="4">
    <source>
        <dbReference type="ARBA" id="ARBA00022801"/>
    </source>
</evidence>
<keyword evidence="9" id="KW-1185">Reference proteome</keyword>
<keyword evidence="4" id="KW-0378">Hydrolase</keyword>